<protein>
    <submittedName>
        <fullName evidence="1">Uncharacterized protein</fullName>
    </submittedName>
</protein>
<proteinExistence type="predicted"/>
<accession>A0A6M2EQ11</accession>
<name>A0A6M2EQ11_9ROSI</name>
<dbReference type="EMBL" id="GILB01007130">
    <property type="protein sequence ID" value="NUU87463.1"/>
    <property type="molecule type" value="Transcribed_RNA"/>
</dbReference>
<reference evidence="1" key="1">
    <citation type="submission" date="2020-03" db="EMBL/GenBank/DDBJ databases">
        <authorList>
            <person name="Zhang R."/>
        </authorList>
    </citation>
    <scope>NUCLEOTIDE SEQUENCE</scope>
</reference>
<sequence>MRPISCPFKDFVRPTENSEKLHPLGARKRSSFNIANAFARSRNPSNNVHKPISYIIKKTLVNYTKPKYTKPKFRVPRINKIPNNEEGKGTQSSGNQQLLQTRYPYVCKNGIYRSINPVLACKGKAASLILELLSPN</sequence>
<organism evidence="1">
    <name type="scientific">Populus davidiana</name>
    <dbReference type="NCBI Taxonomy" id="266767"/>
    <lineage>
        <taxon>Eukaryota</taxon>
        <taxon>Viridiplantae</taxon>
        <taxon>Streptophyta</taxon>
        <taxon>Embryophyta</taxon>
        <taxon>Tracheophyta</taxon>
        <taxon>Spermatophyta</taxon>
        <taxon>Magnoliopsida</taxon>
        <taxon>eudicotyledons</taxon>
        <taxon>Gunneridae</taxon>
        <taxon>Pentapetalae</taxon>
        <taxon>rosids</taxon>
        <taxon>fabids</taxon>
        <taxon>Malpighiales</taxon>
        <taxon>Salicaceae</taxon>
        <taxon>Saliceae</taxon>
        <taxon>Populus</taxon>
    </lineage>
</organism>
<dbReference type="AlphaFoldDB" id="A0A6M2EQ11"/>
<evidence type="ECO:0000313" key="1">
    <source>
        <dbReference type="EMBL" id="NUU87463.1"/>
    </source>
</evidence>